<protein>
    <recommendedName>
        <fullName evidence="14">ATP-dependent zinc metalloprotease FtsH</fullName>
        <ecNumber evidence="14">3.4.24.-</ecNumber>
    </recommendedName>
</protein>
<dbReference type="CDD" id="cd19501">
    <property type="entry name" value="RecA-like_FtsH"/>
    <property type="match status" value="1"/>
</dbReference>
<dbReference type="InterPro" id="IPR011546">
    <property type="entry name" value="Pept_M41_FtsH_extracell"/>
</dbReference>
<keyword evidence="6 14" id="KW-0479">Metal-binding</keyword>
<keyword evidence="11 14" id="KW-1133">Transmembrane helix</keyword>
<sequence>MRIDGKIKVLLFLIISIALLSSIYLYVNSSKDYMDVSYKDFLEKVEQGQVEEIELNDEPQITGRFKDGKYFITDNPRTENFKEGLLKNNIKVIESNKNSSLLQGLTFILFLLGIGAISYFLNNNMTRQAQKEMAIMSNLDEEDSNGKGISFEDVAGNEEAKDSLKELVDFIQKPEKYNKYGARIPRGVLLYGPPGTGKTLLAKALAGEAKVPFYSVSGSDFIQVYAGLGASRIRSLFKKAKEKGKSVIFIDEIDALGKKRKGSFSNGGSDESDRTLNALLTEMSGFKENEGIIVVAATNRADTLDEALLRPGRFDRQIEVGLPDVNARFKILNLHSKNKPLSENVNLKKVAHETVYFSGAMLENLMNESAMLAARDSEPFINMKHIDKAFYTVLVGEEKKDRSSIPFEDKKITAYHEAGHALVTKRVSKENRVTKVSIIPSTNGMGGFSMNIPPDKMYQTKNDIKNNIMIALGGRAAEEIIFGEENITTGASSDLKKATEMSMSMVGIYGMDNELGLVNYESILGENIGGNKMLMDRVKEMLDNLYSETKNIIMDNIEYLDKIASLLLEKEVLDEEDVNKLVSSFS</sequence>
<dbReference type="GO" id="GO:0004176">
    <property type="term" value="F:ATP-dependent peptidase activity"/>
    <property type="evidence" value="ECO:0007669"/>
    <property type="project" value="InterPro"/>
</dbReference>
<feature type="binding site" evidence="14">
    <location>
        <position position="420"/>
    </location>
    <ligand>
        <name>Zn(2+)</name>
        <dbReference type="ChEBI" id="CHEBI:29105"/>
        <note>catalytic</note>
    </ligand>
</feature>
<dbReference type="PANTHER" id="PTHR23076">
    <property type="entry name" value="METALLOPROTEASE M41 FTSH"/>
    <property type="match status" value="1"/>
</dbReference>
<dbReference type="Gene3D" id="1.20.58.760">
    <property type="entry name" value="Peptidase M41"/>
    <property type="match status" value="1"/>
</dbReference>
<dbReference type="Pfam" id="PF06480">
    <property type="entry name" value="FtsH_ext"/>
    <property type="match status" value="1"/>
</dbReference>
<dbReference type="GO" id="GO:0005737">
    <property type="term" value="C:cytoplasm"/>
    <property type="evidence" value="ECO:0007669"/>
    <property type="project" value="UniProtKB-ARBA"/>
</dbReference>
<dbReference type="SUPFAM" id="SSF140990">
    <property type="entry name" value="FtsH protease domain-like"/>
    <property type="match status" value="1"/>
</dbReference>
<comment type="cofactor">
    <cofactor evidence="14">
        <name>Zn(2+)</name>
        <dbReference type="ChEBI" id="CHEBI:29105"/>
    </cofactor>
    <text evidence="14">Binds 1 zinc ion per subunit.</text>
</comment>
<keyword evidence="18" id="KW-1185">Reference proteome</keyword>
<feature type="binding site" evidence="14">
    <location>
        <begin position="192"/>
        <end position="199"/>
    </location>
    <ligand>
        <name>ATP</name>
        <dbReference type="ChEBI" id="CHEBI:30616"/>
    </ligand>
</feature>
<feature type="transmembrane region" description="Helical" evidence="14">
    <location>
        <begin position="101"/>
        <end position="121"/>
    </location>
</feature>
<evidence type="ECO:0000313" key="17">
    <source>
        <dbReference type="EMBL" id="MCR2043086.1"/>
    </source>
</evidence>
<name>A0A9X2MKT2_9FIRM</name>
<evidence type="ECO:0000256" key="7">
    <source>
        <dbReference type="ARBA" id="ARBA00022741"/>
    </source>
</evidence>
<dbReference type="InterPro" id="IPR003960">
    <property type="entry name" value="ATPase_AAA_CS"/>
</dbReference>
<keyword evidence="13 14" id="KW-0472">Membrane</keyword>
<keyword evidence="5 14" id="KW-0812">Transmembrane</keyword>
<dbReference type="RefSeq" id="WP_042680178.1">
    <property type="nucleotide sequence ID" value="NZ_CABKTM010000018.1"/>
</dbReference>
<reference evidence="17" key="1">
    <citation type="submission" date="2022-07" db="EMBL/GenBank/DDBJ databases">
        <title>Enhanced cultured diversity of the mouse gut microbiota enables custom-made synthetic communities.</title>
        <authorList>
            <person name="Afrizal A."/>
        </authorList>
    </citation>
    <scope>NUCLEOTIDE SEQUENCE</scope>
    <source>
        <strain evidence="17">DSM 29482</strain>
    </source>
</reference>
<evidence type="ECO:0000259" key="16">
    <source>
        <dbReference type="SMART" id="SM00382"/>
    </source>
</evidence>
<dbReference type="Proteomes" id="UP001142078">
    <property type="component" value="Unassembled WGS sequence"/>
</dbReference>
<dbReference type="AlphaFoldDB" id="A0A9X2MKT2"/>
<evidence type="ECO:0000256" key="15">
    <source>
        <dbReference type="RuleBase" id="RU003651"/>
    </source>
</evidence>
<evidence type="ECO:0000313" key="18">
    <source>
        <dbReference type="Proteomes" id="UP001142078"/>
    </source>
</evidence>
<dbReference type="NCBIfam" id="TIGR01241">
    <property type="entry name" value="FtsH_fam"/>
    <property type="match status" value="1"/>
</dbReference>
<feature type="binding site" evidence="14">
    <location>
        <position position="416"/>
    </location>
    <ligand>
        <name>Zn(2+)</name>
        <dbReference type="ChEBI" id="CHEBI:29105"/>
        <note>catalytic</note>
    </ligand>
</feature>
<feature type="binding site" evidence="14">
    <location>
        <position position="494"/>
    </location>
    <ligand>
        <name>Zn(2+)</name>
        <dbReference type="ChEBI" id="CHEBI:29105"/>
        <note>catalytic</note>
    </ligand>
</feature>
<dbReference type="Gene3D" id="1.10.8.60">
    <property type="match status" value="1"/>
</dbReference>
<dbReference type="InterPro" id="IPR041569">
    <property type="entry name" value="AAA_lid_3"/>
</dbReference>
<proteinExistence type="inferred from homology"/>
<evidence type="ECO:0000256" key="13">
    <source>
        <dbReference type="ARBA" id="ARBA00023136"/>
    </source>
</evidence>
<dbReference type="EMBL" id="JANJZL010000002">
    <property type="protein sequence ID" value="MCR2043086.1"/>
    <property type="molecule type" value="Genomic_DNA"/>
</dbReference>
<dbReference type="GO" id="GO:0006508">
    <property type="term" value="P:proteolysis"/>
    <property type="evidence" value="ECO:0007669"/>
    <property type="project" value="UniProtKB-KW"/>
</dbReference>
<comment type="function">
    <text evidence="14">Acts as a processive, ATP-dependent zinc metallopeptidase for both cytoplasmic and membrane proteins. Plays a role in the quality control of integral membrane proteins.</text>
</comment>
<dbReference type="FunFam" id="1.10.8.60:FF:000001">
    <property type="entry name" value="ATP-dependent zinc metalloprotease FtsH"/>
    <property type="match status" value="1"/>
</dbReference>
<gene>
    <name evidence="14 17" type="primary">ftsH</name>
    <name evidence="17" type="ORF">NSA23_03035</name>
</gene>
<comment type="subcellular location">
    <subcellularLocation>
        <location evidence="14">Cell membrane</location>
        <topology evidence="14">Multi-pass membrane protein</topology>
        <orientation evidence="14">Cytoplasmic side</orientation>
    </subcellularLocation>
    <subcellularLocation>
        <location evidence="1">Membrane</location>
    </subcellularLocation>
</comment>
<dbReference type="PANTHER" id="PTHR23076:SF97">
    <property type="entry name" value="ATP-DEPENDENT ZINC METALLOPROTEASE YME1L1"/>
    <property type="match status" value="1"/>
</dbReference>
<organism evidence="17 18">
    <name type="scientific">Anaerosalibacter massiliensis</name>
    <dbReference type="NCBI Taxonomy" id="1347392"/>
    <lineage>
        <taxon>Bacteria</taxon>
        <taxon>Bacillati</taxon>
        <taxon>Bacillota</taxon>
        <taxon>Tissierellia</taxon>
        <taxon>Tissierellales</taxon>
        <taxon>Sporanaerobacteraceae</taxon>
        <taxon>Anaerosalibacter</taxon>
    </lineage>
</organism>
<evidence type="ECO:0000256" key="4">
    <source>
        <dbReference type="ARBA" id="ARBA00022670"/>
    </source>
</evidence>
<evidence type="ECO:0000256" key="3">
    <source>
        <dbReference type="ARBA" id="ARBA00022475"/>
    </source>
</evidence>
<comment type="similarity">
    <text evidence="2 14">In the C-terminal section; belongs to the peptidase M41 family.</text>
</comment>
<dbReference type="OrthoDB" id="9809379at2"/>
<dbReference type="GO" id="GO:0008270">
    <property type="term" value="F:zinc ion binding"/>
    <property type="evidence" value="ECO:0007669"/>
    <property type="project" value="UniProtKB-UniRule"/>
</dbReference>
<evidence type="ECO:0000256" key="12">
    <source>
        <dbReference type="ARBA" id="ARBA00023049"/>
    </source>
</evidence>
<dbReference type="GO" id="GO:0030163">
    <property type="term" value="P:protein catabolic process"/>
    <property type="evidence" value="ECO:0007669"/>
    <property type="project" value="UniProtKB-UniRule"/>
</dbReference>
<dbReference type="SMART" id="SM00382">
    <property type="entry name" value="AAA"/>
    <property type="match status" value="1"/>
</dbReference>
<keyword evidence="7 14" id="KW-0547">Nucleotide-binding</keyword>
<keyword evidence="12 14" id="KW-0482">Metalloprotease</keyword>
<dbReference type="Pfam" id="PF00004">
    <property type="entry name" value="AAA"/>
    <property type="match status" value="1"/>
</dbReference>
<dbReference type="Gene3D" id="3.30.720.210">
    <property type="match status" value="1"/>
</dbReference>
<dbReference type="GO" id="GO:0005886">
    <property type="term" value="C:plasma membrane"/>
    <property type="evidence" value="ECO:0007669"/>
    <property type="project" value="UniProtKB-SubCell"/>
</dbReference>
<dbReference type="InterPro" id="IPR003959">
    <property type="entry name" value="ATPase_AAA_core"/>
</dbReference>
<keyword evidence="9 14" id="KW-0862">Zinc</keyword>
<feature type="domain" description="AAA+ ATPase" evidence="16">
    <location>
        <begin position="184"/>
        <end position="324"/>
    </location>
</feature>
<dbReference type="Gene3D" id="3.40.50.300">
    <property type="entry name" value="P-loop containing nucleotide triphosphate hydrolases"/>
    <property type="match status" value="1"/>
</dbReference>
<comment type="similarity">
    <text evidence="14">In the central section; belongs to the AAA ATPase family.</text>
</comment>
<evidence type="ECO:0000256" key="2">
    <source>
        <dbReference type="ARBA" id="ARBA00010044"/>
    </source>
</evidence>
<dbReference type="SUPFAM" id="SSF52540">
    <property type="entry name" value="P-loop containing nucleoside triphosphate hydrolases"/>
    <property type="match status" value="1"/>
</dbReference>
<evidence type="ECO:0000256" key="6">
    <source>
        <dbReference type="ARBA" id="ARBA00022723"/>
    </source>
</evidence>
<dbReference type="FunFam" id="3.40.50.300:FF:000352">
    <property type="entry name" value="ATP-dependent zinc metalloprotease FTSH 7, chloroplastic"/>
    <property type="match status" value="1"/>
</dbReference>
<comment type="subunit">
    <text evidence="14">Homohexamer.</text>
</comment>
<accession>A0A9X2MKT2</accession>
<dbReference type="HAMAP" id="MF_01458">
    <property type="entry name" value="FtsH"/>
    <property type="match status" value="1"/>
</dbReference>
<dbReference type="GO" id="GO:0004222">
    <property type="term" value="F:metalloendopeptidase activity"/>
    <property type="evidence" value="ECO:0007669"/>
    <property type="project" value="InterPro"/>
</dbReference>
<dbReference type="Pfam" id="PF17862">
    <property type="entry name" value="AAA_lid_3"/>
    <property type="match status" value="1"/>
</dbReference>
<comment type="caution">
    <text evidence="17">The sequence shown here is derived from an EMBL/GenBank/DDBJ whole genome shotgun (WGS) entry which is preliminary data.</text>
</comment>
<evidence type="ECO:0000256" key="8">
    <source>
        <dbReference type="ARBA" id="ARBA00022801"/>
    </source>
</evidence>
<dbReference type="GO" id="GO:0016887">
    <property type="term" value="F:ATP hydrolysis activity"/>
    <property type="evidence" value="ECO:0007669"/>
    <property type="project" value="UniProtKB-UniRule"/>
</dbReference>
<evidence type="ECO:0000256" key="14">
    <source>
        <dbReference type="HAMAP-Rule" id="MF_01458"/>
    </source>
</evidence>
<evidence type="ECO:0000256" key="5">
    <source>
        <dbReference type="ARBA" id="ARBA00022692"/>
    </source>
</evidence>
<comment type="similarity">
    <text evidence="15">Belongs to the AAA ATPase family.</text>
</comment>
<evidence type="ECO:0000256" key="10">
    <source>
        <dbReference type="ARBA" id="ARBA00022840"/>
    </source>
</evidence>
<evidence type="ECO:0000256" key="11">
    <source>
        <dbReference type="ARBA" id="ARBA00022989"/>
    </source>
</evidence>
<evidence type="ECO:0000256" key="1">
    <source>
        <dbReference type="ARBA" id="ARBA00004370"/>
    </source>
</evidence>
<feature type="transmembrane region" description="Helical" evidence="14">
    <location>
        <begin position="7"/>
        <end position="27"/>
    </location>
</feature>
<dbReference type="Pfam" id="PF01434">
    <property type="entry name" value="Peptidase_M41"/>
    <property type="match status" value="1"/>
</dbReference>
<evidence type="ECO:0000256" key="9">
    <source>
        <dbReference type="ARBA" id="ARBA00022833"/>
    </source>
</evidence>
<dbReference type="InterPro" id="IPR005936">
    <property type="entry name" value="FtsH"/>
</dbReference>
<dbReference type="EC" id="3.4.24.-" evidence="14"/>
<dbReference type="InterPro" id="IPR003593">
    <property type="entry name" value="AAA+_ATPase"/>
</dbReference>
<keyword evidence="10 14" id="KW-0067">ATP-binding</keyword>
<dbReference type="InterPro" id="IPR037219">
    <property type="entry name" value="Peptidase_M41-like"/>
</dbReference>
<dbReference type="GO" id="GO:0005524">
    <property type="term" value="F:ATP binding"/>
    <property type="evidence" value="ECO:0007669"/>
    <property type="project" value="UniProtKB-UniRule"/>
</dbReference>
<dbReference type="InterPro" id="IPR000642">
    <property type="entry name" value="Peptidase_M41"/>
</dbReference>
<feature type="active site" evidence="14">
    <location>
        <position position="417"/>
    </location>
</feature>
<keyword evidence="4 14" id="KW-0645">Protease</keyword>
<keyword evidence="8 14" id="KW-0378">Hydrolase</keyword>
<keyword evidence="3 14" id="KW-1003">Cell membrane</keyword>
<dbReference type="PROSITE" id="PS00674">
    <property type="entry name" value="AAA"/>
    <property type="match status" value="1"/>
</dbReference>
<dbReference type="InterPro" id="IPR027417">
    <property type="entry name" value="P-loop_NTPase"/>
</dbReference>